<keyword evidence="3" id="KW-1185">Reference proteome</keyword>
<gene>
    <name evidence="2" type="ORF">KVT40_006341</name>
</gene>
<feature type="compositionally biased region" description="Basic and acidic residues" evidence="1">
    <location>
        <begin position="29"/>
        <end position="43"/>
    </location>
</feature>
<protein>
    <submittedName>
        <fullName evidence="2">Uncharacterized protein</fullName>
    </submittedName>
</protein>
<dbReference type="EMBL" id="JAESVG020000007">
    <property type="protein sequence ID" value="KAG8625940.1"/>
    <property type="molecule type" value="Genomic_DNA"/>
</dbReference>
<comment type="caution">
    <text evidence="2">The sequence shown here is derived from an EMBL/GenBank/DDBJ whole genome shotgun (WGS) entry which is preliminary data.</text>
</comment>
<dbReference type="OrthoDB" id="10343129at2759"/>
<sequence length="489" mass="55866">MTIASLSHCPGNHTTKSALFKPKEKVKKKSNEKEGFNKTSTDKPGKVNLRAPWPFLCYFAELFTASPDLASLVKSLVIIRSSNDESVHESPFREPETWRKPWTKRPSTTVASSWKADVVLEAMIHKTIDERITWSVGTQWTTRMNGTRYDDAWQSLILMLLPNLETLDIELSPFNPAPPSARTGHELRLPLMVRKMTDIEDAKLHERRPLSCLAIRGVGGNEDGSGGYPWSEALQMVDAHPSLRNLVLHGKISGLLPYTLPEGLERIEFDRCQHYNGLLDLQVLLPPCKNLTTVVITVTAGWRTSWLHLRGWVSTNLKDVVKALRPLKDTLLELTLAIDKNDLNLQMVYDHDENLSNFTALRRLHLDWEYYWMRGQFRDVNLNHWTYPHPLRLNSPAGFLPPNLRELRLMEGGDESGGDGEYHAIEMMNQNEGYHYDLVNGMATTSGIKCCILAAVRREDDEHLPAERLQYWKGAYEVNGVRWNDFIKM</sequence>
<organism evidence="2 3">
    <name type="scientific">Elsinoe batatas</name>
    <dbReference type="NCBI Taxonomy" id="2601811"/>
    <lineage>
        <taxon>Eukaryota</taxon>
        <taxon>Fungi</taxon>
        <taxon>Dikarya</taxon>
        <taxon>Ascomycota</taxon>
        <taxon>Pezizomycotina</taxon>
        <taxon>Dothideomycetes</taxon>
        <taxon>Dothideomycetidae</taxon>
        <taxon>Myriangiales</taxon>
        <taxon>Elsinoaceae</taxon>
        <taxon>Elsinoe</taxon>
    </lineage>
</organism>
<reference evidence="2" key="1">
    <citation type="submission" date="2021-07" db="EMBL/GenBank/DDBJ databases">
        <title>Elsinoe batatas strain:CRI-CJ2 Genome sequencing and assembly.</title>
        <authorList>
            <person name="Huang L."/>
        </authorList>
    </citation>
    <scope>NUCLEOTIDE SEQUENCE</scope>
    <source>
        <strain evidence="2">CRI-CJ2</strain>
    </source>
</reference>
<dbReference type="AlphaFoldDB" id="A0A8K0KZ36"/>
<dbReference type="Proteomes" id="UP000809789">
    <property type="component" value="Unassembled WGS sequence"/>
</dbReference>
<name>A0A8K0KZ36_9PEZI</name>
<feature type="region of interest" description="Disordered" evidence="1">
    <location>
        <begin position="1"/>
        <end position="43"/>
    </location>
</feature>
<proteinExistence type="predicted"/>
<evidence type="ECO:0000313" key="3">
    <source>
        <dbReference type="Proteomes" id="UP000809789"/>
    </source>
</evidence>
<accession>A0A8K0KZ36</accession>
<evidence type="ECO:0000256" key="1">
    <source>
        <dbReference type="SAM" id="MobiDB-lite"/>
    </source>
</evidence>
<evidence type="ECO:0000313" key="2">
    <source>
        <dbReference type="EMBL" id="KAG8625940.1"/>
    </source>
</evidence>